<dbReference type="Pfam" id="PF00584">
    <property type="entry name" value="SecE"/>
    <property type="match status" value="1"/>
</dbReference>
<dbReference type="GO" id="GO:0043952">
    <property type="term" value="P:protein transport by the Sec complex"/>
    <property type="evidence" value="ECO:0007669"/>
    <property type="project" value="UniProtKB-UniRule"/>
</dbReference>
<dbReference type="RefSeq" id="WP_312878996.1">
    <property type="nucleotide sequence ID" value="NZ_JACCBU010000001.1"/>
</dbReference>
<evidence type="ECO:0000256" key="4">
    <source>
        <dbReference type="ARBA" id="ARBA00022692"/>
    </source>
</evidence>
<dbReference type="PANTHER" id="PTHR33910">
    <property type="entry name" value="PROTEIN TRANSLOCASE SUBUNIT SECE"/>
    <property type="match status" value="1"/>
</dbReference>
<feature type="region of interest" description="Disordered" evidence="10">
    <location>
        <begin position="1"/>
        <end position="123"/>
    </location>
</feature>
<feature type="compositionally biased region" description="Basic and acidic residues" evidence="10">
    <location>
        <begin position="19"/>
        <end position="54"/>
    </location>
</feature>
<keyword evidence="5 9" id="KW-0653">Protein transport</keyword>
<comment type="function">
    <text evidence="9">Essential subunit of the Sec protein translocation channel SecYEG. Clamps together the 2 halves of SecY. May contact the channel plug during translocation.</text>
</comment>
<dbReference type="InterPro" id="IPR038379">
    <property type="entry name" value="SecE_sf"/>
</dbReference>
<evidence type="ECO:0000256" key="3">
    <source>
        <dbReference type="ARBA" id="ARBA00022475"/>
    </source>
</evidence>
<evidence type="ECO:0000313" key="12">
    <source>
        <dbReference type="Proteomes" id="UP000569914"/>
    </source>
</evidence>
<evidence type="ECO:0000256" key="6">
    <source>
        <dbReference type="ARBA" id="ARBA00022989"/>
    </source>
</evidence>
<feature type="compositionally biased region" description="Basic and acidic residues" evidence="10">
    <location>
        <begin position="1"/>
        <end position="10"/>
    </location>
</feature>
<dbReference type="NCBIfam" id="TIGR00964">
    <property type="entry name" value="secE_bact"/>
    <property type="match status" value="1"/>
</dbReference>
<dbReference type="AlphaFoldDB" id="A0A7Y9L902"/>
<evidence type="ECO:0000256" key="9">
    <source>
        <dbReference type="HAMAP-Rule" id="MF_00422"/>
    </source>
</evidence>
<comment type="similarity">
    <text evidence="9">Belongs to the SecE/SEC61-gamma family.</text>
</comment>
<feature type="compositionally biased region" description="Acidic residues" evidence="10">
    <location>
        <begin position="55"/>
        <end position="69"/>
    </location>
</feature>
<dbReference type="InterPro" id="IPR005807">
    <property type="entry name" value="SecE_bac"/>
</dbReference>
<dbReference type="GO" id="GO:0005886">
    <property type="term" value="C:plasma membrane"/>
    <property type="evidence" value="ECO:0007669"/>
    <property type="project" value="UniProtKB-SubCell"/>
</dbReference>
<dbReference type="GO" id="GO:0008320">
    <property type="term" value="F:protein transmembrane transporter activity"/>
    <property type="evidence" value="ECO:0007669"/>
    <property type="project" value="UniProtKB-UniRule"/>
</dbReference>
<keyword evidence="6 9" id="KW-1133">Transmembrane helix</keyword>
<feature type="transmembrane region" description="Helical" evidence="9">
    <location>
        <begin position="146"/>
        <end position="179"/>
    </location>
</feature>
<dbReference type="GO" id="GO:0006605">
    <property type="term" value="P:protein targeting"/>
    <property type="evidence" value="ECO:0007669"/>
    <property type="project" value="UniProtKB-UniRule"/>
</dbReference>
<dbReference type="HAMAP" id="MF_00422">
    <property type="entry name" value="SecE"/>
    <property type="match status" value="1"/>
</dbReference>
<feature type="compositionally biased region" description="Basic and acidic residues" evidence="10">
    <location>
        <begin position="99"/>
        <end position="119"/>
    </location>
</feature>
<dbReference type="GO" id="GO:0065002">
    <property type="term" value="P:intracellular protein transmembrane transport"/>
    <property type="evidence" value="ECO:0007669"/>
    <property type="project" value="UniProtKB-UniRule"/>
</dbReference>
<dbReference type="InterPro" id="IPR001901">
    <property type="entry name" value="Translocase_SecE/Sec61-g"/>
</dbReference>
<dbReference type="GO" id="GO:0009306">
    <property type="term" value="P:protein secretion"/>
    <property type="evidence" value="ECO:0007669"/>
    <property type="project" value="UniProtKB-UniRule"/>
</dbReference>
<sequence length="181" mass="19608">MADDKDKGPADEPDLSAGDPERQSEEEKQEGPESERTEEPTNEDLKAAAEKSADESDPETGDDDSDDAADQEKELVSVGAASKTQSEGGRSESAASGESKGRQKKTEATPKQHKGDNRPRRTGPITLIKESIAELRKVVYPTGPQLLTYFVVVLVFVLFIIAVVSLLDLGFGWVIFQIFGN</sequence>
<name>A0A7Y9L902_9ACTN</name>
<keyword evidence="3 9" id="KW-1003">Cell membrane</keyword>
<keyword evidence="4 9" id="KW-0812">Transmembrane</keyword>
<evidence type="ECO:0000256" key="2">
    <source>
        <dbReference type="ARBA" id="ARBA00022448"/>
    </source>
</evidence>
<evidence type="ECO:0000256" key="10">
    <source>
        <dbReference type="SAM" id="MobiDB-lite"/>
    </source>
</evidence>
<comment type="subcellular location">
    <subcellularLocation>
        <location evidence="9">Cell membrane</location>
        <topology evidence="9">Single-pass membrane protein</topology>
    </subcellularLocation>
    <subcellularLocation>
        <location evidence="1">Membrane</location>
    </subcellularLocation>
</comment>
<keyword evidence="7 9" id="KW-0811">Translocation</keyword>
<evidence type="ECO:0000256" key="7">
    <source>
        <dbReference type="ARBA" id="ARBA00023010"/>
    </source>
</evidence>
<keyword evidence="2 9" id="KW-0813">Transport</keyword>
<dbReference type="Gene3D" id="1.20.5.1030">
    <property type="entry name" value="Preprotein translocase secy subunit"/>
    <property type="match status" value="1"/>
</dbReference>
<feature type="compositionally biased region" description="Low complexity" evidence="10">
    <location>
        <begin position="86"/>
        <end position="98"/>
    </location>
</feature>
<organism evidence="11 12">
    <name type="scientific">Microlunatus parietis</name>
    <dbReference type="NCBI Taxonomy" id="682979"/>
    <lineage>
        <taxon>Bacteria</taxon>
        <taxon>Bacillati</taxon>
        <taxon>Actinomycetota</taxon>
        <taxon>Actinomycetes</taxon>
        <taxon>Propionibacteriales</taxon>
        <taxon>Propionibacteriaceae</taxon>
        <taxon>Microlunatus</taxon>
    </lineage>
</organism>
<reference evidence="11 12" key="1">
    <citation type="submission" date="2020-07" db="EMBL/GenBank/DDBJ databases">
        <title>Sequencing the genomes of 1000 actinobacteria strains.</title>
        <authorList>
            <person name="Klenk H.-P."/>
        </authorList>
    </citation>
    <scope>NUCLEOTIDE SEQUENCE [LARGE SCALE GENOMIC DNA]</scope>
    <source>
        <strain evidence="11 12">DSM 22083</strain>
    </source>
</reference>
<evidence type="ECO:0000256" key="5">
    <source>
        <dbReference type="ARBA" id="ARBA00022927"/>
    </source>
</evidence>
<evidence type="ECO:0000313" key="11">
    <source>
        <dbReference type="EMBL" id="NYE71294.1"/>
    </source>
</evidence>
<dbReference type="PANTHER" id="PTHR33910:SF1">
    <property type="entry name" value="PROTEIN TRANSLOCASE SUBUNIT SECE"/>
    <property type="match status" value="1"/>
</dbReference>
<dbReference type="Proteomes" id="UP000569914">
    <property type="component" value="Unassembled WGS sequence"/>
</dbReference>
<keyword evidence="12" id="KW-1185">Reference proteome</keyword>
<gene>
    <name evidence="9" type="primary">secE</name>
    <name evidence="11" type="ORF">BKA15_002623</name>
</gene>
<evidence type="ECO:0000256" key="1">
    <source>
        <dbReference type="ARBA" id="ARBA00004370"/>
    </source>
</evidence>
<comment type="caution">
    <text evidence="11">The sequence shown here is derived from an EMBL/GenBank/DDBJ whole genome shotgun (WGS) entry which is preliminary data.</text>
</comment>
<keyword evidence="8 9" id="KW-0472">Membrane</keyword>
<accession>A0A7Y9L902</accession>
<evidence type="ECO:0000256" key="8">
    <source>
        <dbReference type="ARBA" id="ARBA00023136"/>
    </source>
</evidence>
<dbReference type="EMBL" id="JACCBU010000001">
    <property type="protein sequence ID" value="NYE71294.1"/>
    <property type="molecule type" value="Genomic_DNA"/>
</dbReference>
<proteinExistence type="inferred from homology"/>
<protein>
    <recommendedName>
        <fullName evidence="9">Protein translocase subunit SecE</fullName>
    </recommendedName>
</protein>
<comment type="subunit">
    <text evidence="9">Component of the Sec protein translocase complex. Heterotrimer consisting of SecY, SecE and SecG subunits. The heterotrimers can form oligomers, although 1 heterotrimer is thought to be able to translocate proteins. Interacts with the ribosome. Interacts with SecDF, and other proteins may be involved. Interacts with SecA.</text>
</comment>